<dbReference type="Proteomes" id="UP000076738">
    <property type="component" value="Unassembled WGS sequence"/>
</dbReference>
<evidence type="ECO:0000313" key="3">
    <source>
        <dbReference type="Proteomes" id="UP000076738"/>
    </source>
</evidence>
<gene>
    <name evidence="2" type="ORF">CALVIDRAFT_540287</name>
</gene>
<feature type="chain" id="PRO_5007888519" evidence="1">
    <location>
        <begin position="21"/>
        <end position="57"/>
    </location>
</feature>
<organism evidence="2 3">
    <name type="scientific">Calocera viscosa (strain TUFC12733)</name>
    <dbReference type="NCBI Taxonomy" id="1330018"/>
    <lineage>
        <taxon>Eukaryota</taxon>
        <taxon>Fungi</taxon>
        <taxon>Dikarya</taxon>
        <taxon>Basidiomycota</taxon>
        <taxon>Agaricomycotina</taxon>
        <taxon>Dacrymycetes</taxon>
        <taxon>Dacrymycetales</taxon>
        <taxon>Dacrymycetaceae</taxon>
        <taxon>Calocera</taxon>
    </lineage>
</organism>
<name>A0A167IWR6_CALVF</name>
<keyword evidence="1" id="KW-0732">Signal</keyword>
<accession>A0A167IWR6</accession>
<evidence type="ECO:0000256" key="1">
    <source>
        <dbReference type="SAM" id="SignalP"/>
    </source>
</evidence>
<protein>
    <submittedName>
        <fullName evidence="2">Uncharacterized protein</fullName>
    </submittedName>
</protein>
<dbReference type="EMBL" id="KV417304">
    <property type="protein sequence ID" value="KZO93038.1"/>
    <property type="molecule type" value="Genomic_DNA"/>
</dbReference>
<sequence>MRTELVVVHILCCLTWAALCLPSTTSSRNERSVYLIRLKSATECQTETVPDHLRLIA</sequence>
<dbReference type="AlphaFoldDB" id="A0A167IWR6"/>
<feature type="signal peptide" evidence="1">
    <location>
        <begin position="1"/>
        <end position="20"/>
    </location>
</feature>
<evidence type="ECO:0000313" key="2">
    <source>
        <dbReference type="EMBL" id="KZO93038.1"/>
    </source>
</evidence>
<proteinExistence type="predicted"/>
<reference evidence="2 3" key="1">
    <citation type="journal article" date="2016" name="Mol. Biol. Evol.">
        <title>Comparative Genomics of Early-Diverging Mushroom-Forming Fungi Provides Insights into the Origins of Lignocellulose Decay Capabilities.</title>
        <authorList>
            <person name="Nagy L.G."/>
            <person name="Riley R."/>
            <person name="Tritt A."/>
            <person name="Adam C."/>
            <person name="Daum C."/>
            <person name="Floudas D."/>
            <person name="Sun H."/>
            <person name="Yadav J.S."/>
            <person name="Pangilinan J."/>
            <person name="Larsson K.H."/>
            <person name="Matsuura K."/>
            <person name="Barry K."/>
            <person name="Labutti K."/>
            <person name="Kuo R."/>
            <person name="Ohm R.A."/>
            <person name="Bhattacharya S.S."/>
            <person name="Shirouzu T."/>
            <person name="Yoshinaga Y."/>
            <person name="Martin F.M."/>
            <person name="Grigoriev I.V."/>
            <person name="Hibbett D.S."/>
        </authorList>
    </citation>
    <scope>NUCLEOTIDE SEQUENCE [LARGE SCALE GENOMIC DNA]</scope>
    <source>
        <strain evidence="2 3">TUFC12733</strain>
    </source>
</reference>
<keyword evidence="3" id="KW-1185">Reference proteome</keyword>